<gene>
    <name evidence="2" type="ORF">ACFO5O_02635</name>
</gene>
<keyword evidence="1" id="KW-0472">Membrane</keyword>
<keyword evidence="1" id="KW-0812">Transmembrane</keyword>
<feature type="transmembrane region" description="Helical" evidence="1">
    <location>
        <begin position="298"/>
        <end position="318"/>
    </location>
</feature>
<organism evidence="2 3">
    <name type="scientific">Geojedonia litorea</name>
    <dbReference type="NCBI Taxonomy" id="1268269"/>
    <lineage>
        <taxon>Bacteria</taxon>
        <taxon>Pseudomonadati</taxon>
        <taxon>Bacteroidota</taxon>
        <taxon>Flavobacteriia</taxon>
        <taxon>Flavobacteriales</taxon>
        <taxon>Flavobacteriaceae</taxon>
        <taxon>Geojedonia</taxon>
    </lineage>
</organism>
<sequence>MEQLIGKISRYLWEFDAEALLRAIPRTVLVFCILLLGYLSFDLNGNEEQYLLYAKQFMDPDWIASRYLNEFPGTRLLYQFITGFLLQFMSFESLLISMRLLLCLLYAIALGKIYKTLKVSALHILLHLPVLFLLQQSFFGGSWLFVSVEPKGFSYVFIVFALYYFMKAHYRTMLVLLIIGTYFHVLVGVYVFLFFMGTLVFFEKPKQGYEFLKLGLIYVLALVPFVLYLRQAVTGAVEFSPSVDWIYSYFRHPHHLGIFKDLGYFYSHHFYGVCTTFIALCFSLYFHRFATSEQLKRLNGFVLLSLSWVLIAVVIAFFDKEGVLLKYYPFRILTISTFVVSLLFSIFIFSSLRSKYLQVWKTLIILISFICIVKLAKPNLKGLYVYFNQNPYLALNAMGSYVKTHTKKDAVVLSFLSDLSLNRRLERDRFVVYKFIPADMKAIPEWYERELYKRQLANNLELLKDRKPSYKIDYVLAKQPLKSNLLELVHREDTYYLYKLTSE</sequence>
<keyword evidence="1" id="KW-1133">Transmembrane helix</keyword>
<feature type="transmembrane region" description="Helical" evidence="1">
    <location>
        <begin position="358"/>
        <end position="376"/>
    </location>
</feature>
<comment type="caution">
    <text evidence="2">The sequence shown here is derived from an EMBL/GenBank/DDBJ whole genome shotgun (WGS) entry which is preliminary data.</text>
</comment>
<keyword evidence="3" id="KW-1185">Reference proteome</keyword>
<feature type="transmembrane region" description="Helical" evidence="1">
    <location>
        <begin position="76"/>
        <end position="109"/>
    </location>
</feature>
<evidence type="ECO:0000313" key="2">
    <source>
        <dbReference type="EMBL" id="MFC4721203.1"/>
    </source>
</evidence>
<proteinExistence type="predicted"/>
<dbReference type="RefSeq" id="WP_387960686.1">
    <property type="nucleotide sequence ID" value="NZ_JBHSGP010000005.1"/>
</dbReference>
<protein>
    <recommendedName>
        <fullName evidence="4">Glycosyltransferase RgtA/B/C/D-like domain-containing protein</fullName>
    </recommendedName>
</protein>
<feature type="transmembrane region" description="Helical" evidence="1">
    <location>
        <begin position="20"/>
        <end position="41"/>
    </location>
</feature>
<evidence type="ECO:0008006" key="4">
    <source>
        <dbReference type="Google" id="ProtNLM"/>
    </source>
</evidence>
<name>A0ABV9N3N8_9FLAO</name>
<feature type="transmembrane region" description="Helical" evidence="1">
    <location>
        <begin position="330"/>
        <end position="352"/>
    </location>
</feature>
<reference evidence="3" key="1">
    <citation type="journal article" date="2019" name="Int. J. Syst. Evol. Microbiol.">
        <title>The Global Catalogue of Microorganisms (GCM) 10K type strain sequencing project: providing services to taxonomists for standard genome sequencing and annotation.</title>
        <authorList>
            <consortium name="The Broad Institute Genomics Platform"/>
            <consortium name="The Broad Institute Genome Sequencing Center for Infectious Disease"/>
            <person name="Wu L."/>
            <person name="Ma J."/>
        </authorList>
    </citation>
    <scope>NUCLEOTIDE SEQUENCE [LARGE SCALE GENOMIC DNA]</scope>
    <source>
        <strain evidence="3">CCUG 63682</strain>
    </source>
</reference>
<evidence type="ECO:0000256" key="1">
    <source>
        <dbReference type="SAM" id="Phobius"/>
    </source>
</evidence>
<feature type="transmembrane region" description="Helical" evidence="1">
    <location>
        <begin position="152"/>
        <end position="170"/>
    </location>
</feature>
<feature type="transmembrane region" description="Helical" evidence="1">
    <location>
        <begin position="182"/>
        <end position="202"/>
    </location>
</feature>
<accession>A0ABV9N3N8</accession>
<evidence type="ECO:0000313" key="3">
    <source>
        <dbReference type="Proteomes" id="UP001595953"/>
    </source>
</evidence>
<feature type="transmembrane region" description="Helical" evidence="1">
    <location>
        <begin position="269"/>
        <end position="286"/>
    </location>
</feature>
<dbReference type="EMBL" id="JBHSGP010000005">
    <property type="protein sequence ID" value="MFC4721203.1"/>
    <property type="molecule type" value="Genomic_DNA"/>
</dbReference>
<dbReference type="Proteomes" id="UP001595953">
    <property type="component" value="Unassembled WGS sequence"/>
</dbReference>
<feature type="transmembrane region" description="Helical" evidence="1">
    <location>
        <begin position="121"/>
        <end position="146"/>
    </location>
</feature>